<keyword evidence="4 6" id="KW-1133">Transmembrane helix</keyword>
<evidence type="ECO:0000313" key="8">
    <source>
        <dbReference type="EMBL" id="RHW36051.1"/>
    </source>
</evidence>
<comment type="caution">
    <text evidence="8">The sequence shown here is derived from an EMBL/GenBank/DDBJ whole genome shotgun (WGS) entry which is preliminary data.</text>
</comment>
<evidence type="ECO:0000256" key="6">
    <source>
        <dbReference type="SAM" id="Phobius"/>
    </source>
</evidence>
<reference evidence="8 9" key="1">
    <citation type="journal article" date="2017" name="Int. J. Syst. Evol. Microbiol.">
        <title>Bacillus notoginsengisoli sp. nov., a novel bacterium isolated from the rhizosphere of Panax notoginseng.</title>
        <authorList>
            <person name="Zhang M.Y."/>
            <person name="Cheng J."/>
            <person name="Cai Y."/>
            <person name="Zhang T.Y."/>
            <person name="Wu Y.Y."/>
            <person name="Manikprabhu D."/>
            <person name="Li W.J."/>
            <person name="Zhang Y.X."/>
        </authorList>
    </citation>
    <scope>NUCLEOTIDE SEQUENCE [LARGE SCALE GENOMIC DNA]</scope>
    <source>
        <strain evidence="8 9">JCM 30743</strain>
    </source>
</reference>
<organism evidence="8 9">
    <name type="scientific">Neobacillus notoginsengisoli</name>
    <dbReference type="NCBI Taxonomy" id="1578198"/>
    <lineage>
        <taxon>Bacteria</taxon>
        <taxon>Bacillati</taxon>
        <taxon>Bacillota</taxon>
        <taxon>Bacilli</taxon>
        <taxon>Bacillales</taxon>
        <taxon>Bacillaceae</taxon>
        <taxon>Neobacillus</taxon>
    </lineage>
</organism>
<evidence type="ECO:0000313" key="9">
    <source>
        <dbReference type="Proteomes" id="UP000284416"/>
    </source>
</evidence>
<evidence type="ECO:0000256" key="2">
    <source>
        <dbReference type="ARBA" id="ARBA00006143"/>
    </source>
</evidence>
<comment type="subcellular location">
    <subcellularLocation>
        <location evidence="1">Membrane</location>
        <topology evidence="1">Multi-pass membrane protein</topology>
    </subcellularLocation>
</comment>
<comment type="similarity">
    <text evidence="2">Belongs to the DsbD family.</text>
</comment>
<feature type="transmembrane region" description="Helical" evidence="6">
    <location>
        <begin position="207"/>
        <end position="225"/>
    </location>
</feature>
<dbReference type="PANTHER" id="PTHR31272">
    <property type="entry name" value="CYTOCHROME C-TYPE BIOGENESIS PROTEIN HI_1454-RELATED"/>
    <property type="match status" value="1"/>
</dbReference>
<dbReference type="InterPro" id="IPR003834">
    <property type="entry name" value="Cyt_c_assmbl_TM_dom"/>
</dbReference>
<evidence type="ECO:0000259" key="7">
    <source>
        <dbReference type="Pfam" id="PF02683"/>
    </source>
</evidence>
<feature type="transmembrane region" description="Helical" evidence="6">
    <location>
        <begin position="177"/>
        <end position="195"/>
    </location>
</feature>
<dbReference type="OrthoDB" id="9803065at2"/>
<sequence length="248" mass="27918">MRVEGGGTLEDVSIWLAFGGGLLAFFSPCCLPLYPSFISYISGVTVGELKNQQSSPYIRKTVLLHSVYFSMGFTIIYFVIGFSASFVGKLFTEYHDLIRMLGGIFLVTMGLFLLEIFQPTFLMRDHRFQLTKGRIGFINSIIVGMVFGAGWTPCIGPIFGAIIYANIMYPTQTLFNITAYSLGFCIPFIIMAFFISKTKIILKYSSLFMKIGGILMIVIGLMVFFDKMMYINVWSSEIQNFIEGLFND</sequence>
<feature type="transmembrane region" description="Helical" evidence="6">
    <location>
        <begin position="137"/>
        <end position="165"/>
    </location>
</feature>
<dbReference type="AlphaFoldDB" id="A0A417YQM9"/>
<dbReference type="PANTHER" id="PTHR31272:SF4">
    <property type="entry name" value="CYTOCHROME C-TYPE BIOGENESIS PROTEIN HI_1454-RELATED"/>
    <property type="match status" value="1"/>
</dbReference>
<evidence type="ECO:0000256" key="4">
    <source>
        <dbReference type="ARBA" id="ARBA00022989"/>
    </source>
</evidence>
<feature type="transmembrane region" description="Helical" evidence="6">
    <location>
        <begin position="12"/>
        <end position="41"/>
    </location>
</feature>
<evidence type="ECO:0000256" key="3">
    <source>
        <dbReference type="ARBA" id="ARBA00022692"/>
    </source>
</evidence>
<name>A0A417YQM9_9BACI</name>
<accession>A0A417YQM9</accession>
<proteinExistence type="inferred from homology"/>
<protein>
    <submittedName>
        <fullName evidence="8">Cytochrome c biogenesis protein CcdA</fullName>
    </submittedName>
</protein>
<dbReference type="Proteomes" id="UP000284416">
    <property type="component" value="Unassembled WGS sequence"/>
</dbReference>
<dbReference type="GO" id="GO:0016020">
    <property type="term" value="C:membrane"/>
    <property type="evidence" value="ECO:0007669"/>
    <property type="project" value="UniProtKB-SubCell"/>
</dbReference>
<dbReference type="EMBL" id="QWEG01000012">
    <property type="protein sequence ID" value="RHW36051.1"/>
    <property type="molecule type" value="Genomic_DNA"/>
</dbReference>
<evidence type="ECO:0000256" key="5">
    <source>
        <dbReference type="ARBA" id="ARBA00023136"/>
    </source>
</evidence>
<feature type="domain" description="Cytochrome C biogenesis protein transmembrane" evidence="7">
    <location>
        <begin position="14"/>
        <end position="218"/>
    </location>
</feature>
<feature type="transmembrane region" description="Helical" evidence="6">
    <location>
        <begin position="97"/>
        <end position="117"/>
    </location>
</feature>
<dbReference type="InterPro" id="IPR051790">
    <property type="entry name" value="Cytochrome_c-biogenesis_DsbD"/>
</dbReference>
<keyword evidence="3 6" id="KW-0812">Transmembrane</keyword>
<dbReference type="Pfam" id="PF02683">
    <property type="entry name" value="DsbD_TM"/>
    <property type="match status" value="1"/>
</dbReference>
<gene>
    <name evidence="8" type="ORF">D1B31_18380</name>
</gene>
<keyword evidence="9" id="KW-1185">Reference proteome</keyword>
<keyword evidence="5 6" id="KW-0472">Membrane</keyword>
<dbReference type="GO" id="GO:0017004">
    <property type="term" value="P:cytochrome complex assembly"/>
    <property type="evidence" value="ECO:0007669"/>
    <property type="project" value="InterPro"/>
</dbReference>
<feature type="transmembrane region" description="Helical" evidence="6">
    <location>
        <begin position="62"/>
        <end position="85"/>
    </location>
</feature>
<evidence type="ECO:0000256" key="1">
    <source>
        <dbReference type="ARBA" id="ARBA00004141"/>
    </source>
</evidence>